<reference evidence="6" key="1">
    <citation type="submission" date="2025-08" db="UniProtKB">
        <authorList>
            <consortium name="Ensembl"/>
        </authorList>
    </citation>
    <scope>IDENTIFICATION</scope>
</reference>
<feature type="region of interest" description="Disordered" evidence="5">
    <location>
        <begin position="190"/>
        <end position="216"/>
    </location>
</feature>
<organism evidence="6 7">
    <name type="scientific">Oryzias sinensis</name>
    <name type="common">Chinese medaka</name>
    <dbReference type="NCBI Taxonomy" id="183150"/>
    <lineage>
        <taxon>Eukaryota</taxon>
        <taxon>Metazoa</taxon>
        <taxon>Chordata</taxon>
        <taxon>Craniata</taxon>
        <taxon>Vertebrata</taxon>
        <taxon>Euteleostomi</taxon>
        <taxon>Actinopterygii</taxon>
        <taxon>Neopterygii</taxon>
        <taxon>Teleostei</taxon>
        <taxon>Neoteleostei</taxon>
        <taxon>Acanthomorphata</taxon>
        <taxon>Ovalentaria</taxon>
        <taxon>Atherinomorphae</taxon>
        <taxon>Beloniformes</taxon>
        <taxon>Adrianichthyidae</taxon>
        <taxon>Oryziinae</taxon>
        <taxon>Oryzias</taxon>
    </lineage>
</organism>
<evidence type="ECO:0000256" key="1">
    <source>
        <dbReference type="ARBA" id="ARBA00004370"/>
    </source>
</evidence>
<proteinExistence type="predicted"/>
<dbReference type="PANTHER" id="PTHR12080">
    <property type="entry name" value="SIGNALING LYMPHOCYTIC ACTIVATION MOLECULE"/>
    <property type="match status" value="1"/>
</dbReference>
<dbReference type="Proteomes" id="UP000694383">
    <property type="component" value="Unplaced"/>
</dbReference>
<dbReference type="InterPro" id="IPR036179">
    <property type="entry name" value="Ig-like_dom_sf"/>
</dbReference>
<protein>
    <submittedName>
        <fullName evidence="6">Uncharacterized protein</fullName>
    </submittedName>
</protein>
<keyword evidence="3" id="KW-0472">Membrane</keyword>
<dbReference type="AlphaFoldDB" id="A0A8C7WSU7"/>
<evidence type="ECO:0000313" key="6">
    <source>
        <dbReference type="Ensembl" id="ENSOSIP00000002710.1"/>
    </source>
</evidence>
<evidence type="ECO:0000256" key="3">
    <source>
        <dbReference type="ARBA" id="ARBA00023136"/>
    </source>
</evidence>
<comment type="subcellular location">
    <subcellularLocation>
        <location evidence="1">Membrane</location>
    </subcellularLocation>
</comment>
<dbReference type="Gene3D" id="2.60.40.10">
    <property type="entry name" value="Immunoglobulins"/>
    <property type="match status" value="2"/>
</dbReference>
<keyword evidence="7" id="KW-1185">Reference proteome</keyword>
<evidence type="ECO:0000256" key="4">
    <source>
        <dbReference type="ARBA" id="ARBA00023180"/>
    </source>
</evidence>
<keyword evidence="2" id="KW-0732">Signal</keyword>
<reference evidence="6" key="2">
    <citation type="submission" date="2025-09" db="UniProtKB">
        <authorList>
            <consortium name="Ensembl"/>
        </authorList>
    </citation>
    <scope>IDENTIFICATION</scope>
</reference>
<dbReference type="InterPro" id="IPR015631">
    <property type="entry name" value="CD2/SLAM_rcpt"/>
</dbReference>
<dbReference type="SUPFAM" id="SSF48726">
    <property type="entry name" value="Immunoglobulin"/>
    <property type="match status" value="1"/>
</dbReference>
<accession>A0A8C7WSU7</accession>
<name>A0A8C7WSU7_9TELE</name>
<evidence type="ECO:0000313" key="7">
    <source>
        <dbReference type="Proteomes" id="UP000694383"/>
    </source>
</evidence>
<sequence length="216" mass="24278">MVTGGPFLTIYKKVGDSVEISSELPTEGVNKARWIYENQDVADRRRNIPNHKFGNRLNFNTSTLSLTLTKLTLQDSGNFSFISQQNNKQRKTVVVTLQVYGKHFFLPITKVSLHEINKPFDSNQSCTVLVNCSLKSTNNVHYKLIVGNQTYDGSSLQHNIRKQGEVQNFTCTASNYVSNRTGSITVTCPDHLTGGTEPQPPGQEHQTWAHQARQPR</sequence>
<dbReference type="InterPro" id="IPR013783">
    <property type="entry name" value="Ig-like_fold"/>
</dbReference>
<dbReference type="PANTHER" id="PTHR12080:SF48">
    <property type="entry name" value="IMMUNOGLOBULIN SUBTYPE DOMAIN-CONTAINING PROTEIN"/>
    <property type="match status" value="1"/>
</dbReference>
<dbReference type="Ensembl" id="ENSOSIT00000002909.1">
    <property type="protein sequence ID" value="ENSOSIP00000002710.1"/>
    <property type="gene ID" value="ENSOSIG00000001670.1"/>
</dbReference>
<dbReference type="GO" id="GO:0016020">
    <property type="term" value="C:membrane"/>
    <property type="evidence" value="ECO:0007669"/>
    <property type="project" value="UniProtKB-SubCell"/>
</dbReference>
<keyword evidence="4" id="KW-0325">Glycoprotein</keyword>
<evidence type="ECO:0000256" key="2">
    <source>
        <dbReference type="ARBA" id="ARBA00022729"/>
    </source>
</evidence>
<evidence type="ECO:0000256" key="5">
    <source>
        <dbReference type="SAM" id="MobiDB-lite"/>
    </source>
</evidence>
<dbReference type="GeneTree" id="ENSGT01000000220150"/>